<evidence type="ECO:0000256" key="2">
    <source>
        <dbReference type="SAM" id="Phobius"/>
    </source>
</evidence>
<keyword evidence="2" id="KW-0472">Membrane</keyword>
<dbReference type="Proteomes" id="UP000307440">
    <property type="component" value="Unassembled WGS sequence"/>
</dbReference>
<accession>A0A5C3KTK3</accession>
<feature type="transmembrane region" description="Helical" evidence="2">
    <location>
        <begin position="163"/>
        <end position="187"/>
    </location>
</feature>
<evidence type="ECO:0000313" key="4">
    <source>
        <dbReference type="Proteomes" id="UP000307440"/>
    </source>
</evidence>
<organism evidence="3 4">
    <name type="scientific">Coprinopsis marcescibilis</name>
    <name type="common">Agaric fungus</name>
    <name type="synonym">Psathyrella marcescibilis</name>
    <dbReference type="NCBI Taxonomy" id="230819"/>
    <lineage>
        <taxon>Eukaryota</taxon>
        <taxon>Fungi</taxon>
        <taxon>Dikarya</taxon>
        <taxon>Basidiomycota</taxon>
        <taxon>Agaricomycotina</taxon>
        <taxon>Agaricomycetes</taxon>
        <taxon>Agaricomycetidae</taxon>
        <taxon>Agaricales</taxon>
        <taxon>Agaricineae</taxon>
        <taxon>Psathyrellaceae</taxon>
        <taxon>Coprinopsis</taxon>
    </lineage>
</organism>
<feature type="transmembrane region" description="Helical" evidence="2">
    <location>
        <begin position="12"/>
        <end position="34"/>
    </location>
</feature>
<keyword evidence="4" id="KW-1185">Reference proteome</keyword>
<feature type="transmembrane region" description="Helical" evidence="2">
    <location>
        <begin position="102"/>
        <end position="126"/>
    </location>
</feature>
<feature type="region of interest" description="Disordered" evidence="1">
    <location>
        <begin position="193"/>
        <end position="215"/>
    </location>
</feature>
<dbReference type="EMBL" id="ML210211">
    <property type="protein sequence ID" value="TFK23852.1"/>
    <property type="molecule type" value="Genomic_DNA"/>
</dbReference>
<proteinExistence type="predicted"/>
<evidence type="ECO:0000313" key="3">
    <source>
        <dbReference type="EMBL" id="TFK23852.1"/>
    </source>
</evidence>
<protein>
    <submittedName>
        <fullName evidence="3">Uncharacterized protein</fullName>
    </submittedName>
</protein>
<keyword evidence="2" id="KW-0812">Transmembrane</keyword>
<gene>
    <name evidence="3" type="ORF">FA15DRAFT_593494</name>
</gene>
<feature type="transmembrane region" description="Helical" evidence="2">
    <location>
        <begin position="65"/>
        <end position="90"/>
    </location>
</feature>
<dbReference type="AlphaFoldDB" id="A0A5C3KTK3"/>
<evidence type="ECO:0000256" key="1">
    <source>
        <dbReference type="SAM" id="MobiDB-lite"/>
    </source>
</evidence>
<keyword evidence="2" id="KW-1133">Transmembrane helix</keyword>
<dbReference type="OrthoDB" id="2560085at2759"/>
<reference evidence="3 4" key="1">
    <citation type="journal article" date="2019" name="Nat. Ecol. Evol.">
        <title>Megaphylogeny resolves global patterns of mushroom evolution.</title>
        <authorList>
            <person name="Varga T."/>
            <person name="Krizsan K."/>
            <person name="Foldi C."/>
            <person name="Dima B."/>
            <person name="Sanchez-Garcia M."/>
            <person name="Sanchez-Ramirez S."/>
            <person name="Szollosi G.J."/>
            <person name="Szarkandi J.G."/>
            <person name="Papp V."/>
            <person name="Albert L."/>
            <person name="Andreopoulos W."/>
            <person name="Angelini C."/>
            <person name="Antonin V."/>
            <person name="Barry K.W."/>
            <person name="Bougher N.L."/>
            <person name="Buchanan P."/>
            <person name="Buyck B."/>
            <person name="Bense V."/>
            <person name="Catcheside P."/>
            <person name="Chovatia M."/>
            <person name="Cooper J."/>
            <person name="Damon W."/>
            <person name="Desjardin D."/>
            <person name="Finy P."/>
            <person name="Geml J."/>
            <person name="Haridas S."/>
            <person name="Hughes K."/>
            <person name="Justo A."/>
            <person name="Karasinski D."/>
            <person name="Kautmanova I."/>
            <person name="Kiss B."/>
            <person name="Kocsube S."/>
            <person name="Kotiranta H."/>
            <person name="LaButti K.M."/>
            <person name="Lechner B.E."/>
            <person name="Liimatainen K."/>
            <person name="Lipzen A."/>
            <person name="Lukacs Z."/>
            <person name="Mihaltcheva S."/>
            <person name="Morgado L.N."/>
            <person name="Niskanen T."/>
            <person name="Noordeloos M.E."/>
            <person name="Ohm R.A."/>
            <person name="Ortiz-Santana B."/>
            <person name="Ovrebo C."/>
            <person name="Racz N."/>
            <person name="Riley R."/>
            <person name="Savchenko A."/>
            <person name="Shiryaev A."/>
            <person name="Soop K."/>
            <person name="Spirin V."/>
            <person name="Szebenyi C."/>
            <person name="Tomsovsky M."/>
            <person name="Tulloss R.E."/>
            <person name="Uehling J."/>
            <person name="Grigoriev I.V."/>
            <person name="Vagvolgyi C."/>
            <person name="Papp T."/>
            <person name="Martin F.M."/>
            <person name="Miettinen O."/>
            <person name="Hibbett D.S."/>
            <person name="Nagy L.G."/>
        </authorList>
    </citation>
    <scope>NUCLEOTIDE SEQUENCE [LARGE SCALE GENOMIC DNA]</scope>
    <source>
        <strain evidence="3 4">CBS 121175</strain>
    </source>
</reference>
<sequence>MSVTVPNKVTRVVLLQLTCVLATVAACIGLNALIRSIQQQDSITSKATPPMRIEVDVSQITNVGIVATVGNILIGLTAFFAFVVTFFNIGKFHLWANKTLRLQAYLLAFLSVWVIACMIPFMIFYYNDHATISAYIGDNKLADSLVASIASRSGHSTEYRGMWFLRLLAIFPWLSVASALITVPFLLKASKAVTSGDSDSSSSKEAVVTAEKAQA</sequence>
<dbReference type="STRING" id="230819.A0A5C3KTK3"/>
<name>A0A5C3KTK3_COPMA</name>